<proteinExistence type="predicted"/>
<feature type="domain" description="Neurotransmitter-gated ion-channel ligand-binding" evidence="3">
    <location>
        <begin position="2"/>
        <end position="33"/>
    </location>
</feature>
<name>A0AAV5U4C8_9BILA</name>
<accession>A0AAV5U4C8</accession>
<dbReference type="Pfam" id="PF02931">
    <property type="entry name" value="Neur_chan_LBD"/>
    <property type="match status" value="1"/>
</dbReference>
<dbReference type="PROSITE" id="PS00236">
    <property type="entry name" value="NEUROTR_ION_CHANNEL"/>
    <property type="match status" value="1"/>
</dbReference>
<comment type="caution">
    <text evidence="4">The sequence shown here is derived from an EMBL/GenBank/DDBJ whole genome shotgun (WGS) entry which is preliminary data.</text>
</comment>
<sequence length="154" mass="16970">NEGIVSATISMLITTMCDMDIALFPYDQQSCSVCLFVPEMHRTGRFNMALSNATTIGGPLEWVVSRVRVGSAQQFDGAELLKDVVYLFFFPSAQPPPILSPPYPPSLYLSSSLYLFPSLHFPSPPPPPHLPHTPYLPSFPFLLSPTSLALSLNR</sequence>
<comment type="subcellular location">
    <subcellularLocation>
        <location evidence="1">Membrane</location>
    </subcellularLocation>
</comment>
<dbReference type="EMBL" id="BTSX01000005">
    <property type="protein sequence ID" value="GMT01741.1"/>
    <property type="molecule type" value="Genomic_DNA"/>
</dbReference>
<dbReference type="AlphaFoldDB" id="A0AAV5U4C8"/>
<feature type="non-terminal residue" evidence="4">
    <location>
        <position position="1"/>
    </location>
</feature>
<dbReference type="Proteomes" id="UP001432027">
    <property type="component" value="Unassembled WGS sequence"/>
</dbReference>
<protein>
    <recommendedName>
        <fullName evidence="3">Neurotransmitter-gated ion-channel ligand-binding domain-containing protein</fullName>
    </recommendedName>
</protein>
<gene>
    <name evidence="4" type="ORF">PENTCL1PPCAC_23915</name>
</gene>
<dbReference type="SUPFAM" id="SSF63712">
    <property type="entry name" value="Nicotinic receptor ligand binding domain-like"/>
    <property type="match status" value="1"/>
</dbReference>
<evidence type="ECO:0000313" key="4">
    <source>
        <dbReference type="EMBL" id="GMT01741.1"/>
    </source>
</evidence>
<reference evidence="4" key="1">
    <citation type="submission" date="2023-10" db="EMBL/GenBank/DDBJ databases">
        <title>Genome assembly of Pristionchus species.</title>
        <authorList>
            <person name="Yoshida K."/>
            <person name="Sommer R.J."/>
        </authorList>
    </citation>
    <scope>NUCLEOTIDE SEQUENCE</scope>
    <source>
        <strain evidence="4">RS0144</strain>
    </source>
</reference>
<evidence type="ECO:0000256" key="1">
    <source>
        <dbReference type="ARBA" id="ARBA00004370"/>
    </source>
</evidence>
<organism evidence="4 5">
    <name type="scientific">Pristionchus entomophagus</name>
    <dbReference type="NCBI Taxonomy" id="358040"/>
    <lineage>
        <taxon>Eukaryota</taxon>
        <taxon>Metazoa</taxon>
        <taxon>Ecdysozoa</taxon>
        <taxon>Nematoda</taxon>
        <taxon>Chromadorea</taxon>
        <taxon>Rhabditida</taxon>
        <taxon>Rhabditina</taxon>
        <taxon>Diplogasteromorpha</taxon>
        <taxon>Diplogasteroidea</taxon>
        <taxon>Neodiplogasteridae</taxon>
        <taxon>Pristionchus</taxon>
    </lineage>
</organism>
<dbReference type="InterPro" id="IPR018000">
    <property type="entry name" value="Neurotransmitter_ion_chnl_CS"/>
</dbReference>
<dbReference type="GO" id="GO:0005230">
    <property type="term" value="F:extracellular ligand-gated monoatomic ion channel activity"/>
    <property type="evidence" value="ECO:0007669"/>
    <property type="project" value="InterPro"/>
</dbReference>
<dbReference type="Gene3D" id="2.70.170.10">
    <property type="entry name" value="Neurotransmitter-gated ion-channel ligand-binding domain"/>
    <property type="match status" value="1"/>
</dbReference>
<dbReference type="InterPro" id="IPR036734">
    <property type="entry name" value="Neur_chan_lig-bd_sf"/>
</dbReference>
<keyword evidence="5" id="KW-1185">Reference proteome</keyword>
<keyword evidence="2" id="KW-0472">Membrane</keyword>
<evidence type="ECO:0000313" key="5">
    <source>
        <dbReference type="Proteomes" id="UP001432027"/>
    </source>
</evidence>
<evidence type="ECO:0000256" key="2">
    <source>
        <dbReference type="ARBA" id="ARBA00023136"/>
    </source>
</evidence>
<dbReference type="InterPro" id="IPR006202">
    <property type="entry name" value="Neur_chan_lig-bd"/>
</dbReference>
<dbReference type="GO" id="GO:0016020">
    <property type="term" value="C:membrane"/>
    <property type="evidence" value="ECO:0007669"/>
    <property type="project" value="UniProtKB-SubCell"/>
</dbReference>
<evidence type="ECO:0000259" key="3">
    <source>
        <dbReference type="Pfam" id="PF02931"/>
    </source>
</evidence>